<sequence>MSSLEELLLERGRDASVAGVVVEREGLVVKWGGGARGGGAEVAGVIVERGACGGLGCSLILGGFQLISMDKPLEELDEDFQLIAMDKRLEELDEDVLYWILNYCSLHDYIRMGAVCKSWLSISKWSIGSHPPQLPWLMMLSNPDSTSVEEDRCFFSLSDSTIYDAIKFPEICGKRCCGSFSWVVNDHRR</sequence>
<gene>
    <name evidence="1" type="ORF">MRB53_024790</name>
</gene>
<keyword evidence="2" id="KW-1185">Reference proteome</keyword>
<evidence type="ECO:0000313" key="2">
    <source>
        <dbReference type="Proteomes" id="UP001234297"/>
    </source>
</evidence>
<name>A0ACC2LD73_PERAE</name>
<accession>A0ACC2LD73</accession>
<evidence type="ECO:0000313" key="1">
    <source>
        <dbReference type="EMBL" id="KAJ8631467.1"/>
    </source>
</evidence>
<comment type="caution">
    <text evidence="1">The sequence shown here is derived from an EMBL/GenBank/DDBJ whole genome shotgun (WGS) entry which is preliminary data.</text>
</comment>
<dbReference type="Proteomes" id="UP001234297">
    <property type="component" value="Chromosome 7"/>
</dbReference>
<protein>
    <submittedName>
        <fullName evidence="1">Uncharacterized protein</fullName>
    </submittedName>
</protein>
<organism evidence="1 2">
    <name type="scientific">Persea americana</name>
    <name type="common">Avocado</name>
    <dbReference type="NCBI Taxonomy" id="3435"/>
    <lineage>
        <taxon>Eukaryota</taxon>
        <taxon>Viridiplantae</taxon>
        <taxon>Streptophyta</taxon>
        <taxon>Embryophyta</taxon>
        <taxon>Tracheophyta</taxon>
        <taxon>Spermatophyta</taxon>
        <taxon>Magnoliopsida</taxon>
        <taxon>Magnoliidae</taxon>
        <taxon>Laurales</taxon>
        <taxon>Lauraceae</taxon>
        <taxon>Persea</taxon>
    </lineage>
</organism>
<reference evidence="1 2" key="1">
    <citation type="journal article" date="2022" name="Hortic Res">
        <title>A haplotype resolved chromosomal level avocado genome allows analysis of novel avocado genes.</title>
        <authorList>
            <person name="Nath O."/>
            <person name="Fletcher S.J."/>
            <person name="Hayward A."/>
            <person name="Shaw L.M."/>
            <person name="Masouleh A.K."/>
            <person name="Furtado A."/>
            <person name="Henry R.J."/>
            <person name="Mitter N."/>
        </authorList>
    </citation>
    <scope>NUCLEOTIDE SEQUENCE [LARGE SCALE GENOMIC DNA]</scope>
    <source>
        <strain evidence="2">cv. Hass</strain>
    </source>
</reference>
<proteinExistence type="predicted"/>
<dbReference type="EMBL" id="CM056815">
    <property type="protein sequence ID" value="KAJ8631467.1"/>
    <property type="molecule type" value="Genomic_DNA"/>
</dbReference>